<dbReference type="AlphaFoldDB" id="A0A494XLI4"/>
<keyword evidence="5" id="KW-1185">Reference proteome</keyword>
<dbReference type="InterPro" id="IPR037522">
    <property type="entry name" value="HD_GYP_dom"/>
</dbReference>
<dbReference type="Pfam" id="PF13487">
    <property type="entry name" value="HD_5"/>
    <property type="match status" value="1"/>
</dbReference>
<evidence type="ECO:0000313" key="5">
    <source>
        <dbReference type="Proteomes" id="UP000282076"/>
    </source>
</evidence>
<feature type="transmembrane region" description="Helical" evidence="1">
    <location>
        <begin position="38"/>
        <end position="71"/>
    </location>
</feature>
<dbReference type="PANTHER" id="PTHR43155">
    <property type="entry name" value="CYCLIC DI-GMP PHOSPHODIESTERASE PA4108-RELATED"/>
    <property type="match status" value="1"/>
</dbReference>
<evidence type="ECO:0000313" key="4">
    <source>
        <dbReference type="EMBL" id="RKP51565.1"/>
    </source>
</evidence>
<evidence type="ECO:0000259" key="3">
    <source>
        <dbReference type="PROSITE" id="PS51832"/>
    </source>
</evidence>
<keyword evidence="1" id="KW-0472">Membrane</keyword>
<dbReference type="SMART" id="SM00471">
    <property type="entry name" value="HDc"/>
    <property type="match status" value="1"/>
</dbReference>
<feature type="transmembrane region" description="Helical" evidence="1">
    <location>
        <begin position="77"/>
        <end position="100"/>
    </location>
</feature>
<organism evidence="4 5">
    <name type="scientific">Cohnella endophytica</name>
    <dbReference type="NCBI Taxonomy" id="2419778"/>
    <lineage>
        <taxon>Bacteria</taxon>
        <taxon>Bacillati</taxon>
        <taxon>Bacillota</taxon>
        <taxon>Bacilli</taxon>
        <taxon>Bacillales</taxon>
        <taxon>Paenibacillaceae</taxon>
        <taxon>Cohnella</taxon>
    </lineage>
</organism>
<dbReference type="PROSITE" id="PS51832">
    <property type="entry name" value="HD_GYP"/>
    <property type="match status" value="1"/>
</dbReference>
<dbReference type="SUPFAM" id="SSF109604">
    <property type="entry name" value="HD-domain/PDEase-like"/>
    <property type="match status" value="1"/>
</dbReference>
<dbReference type="PROSITE" id="PS51831">
    <property type="entry name" value="HD"/>
    <property type="match status" value="1"/>
</dbReference>
<evidence type="ECO:0000256" key="1">
    <source>
        <dbReference type="SAM" id="Phobius"/>
    </source>
</evidence>
<dbReference type="Proteomes" id="UP000282076">
    <property type="component" value="Unassembled WGS sequence"/>
</dbReference>
<dbReference type="CDD" id="cd00077">
    <property type="entry name" value="HDc"/>
    <property type="match status" value="1"/>
</dbReference>
<sequence length="308" mass="35231">MSNLRNNRFVYTALYCVFLIITIWIDGDLYRDKNLMGLYLLNIIFAGIVFWRNLFVQVLIAAILTSLYYYFAPFDSPHILVIIFQGLTYCLAIIGVSIAIKYYKREKENTLNLTLALAKSLDSRDPYTASHSENVAYYALCVAKAMRLSNKRCDDIHTGGLLHDIGKIGVGESILSKTSKLTDEEFERIRQHPIIGYEMVKHISQFRKNGILDMILYHHERYDGKGYPKGLKAEEIPLAARIMAVADSFDAMTSRRVYRPQTDINYAIAEIRKNKGAQFDPEIAEIFIEIVEKGENEVLSRCLDCVAE</sequence>
<keyword evidence="1" id="KW-0812">Transmembrane</keyword>
<feature type="transmembrane region" description="Helical" evidence="1">
    <location>
        <begin position="6"/>
        <end position="26"/>
    </location>
</feature>
<feature type="domain" description="HD-GYP" evidence="3">
    <location>
        <begin position="106"/>
        <end position="303"/>
    </location>
</feature>
<evidence type="ECO:0000259" key="2">
    <source>
        <dbReference type="PROSITE" id="PS51831"/>
    </source>
</evidence>
<name>A0A494XLI4_9BACL</name>
<dbReference type="Gene3D" id="1.10.3210.10">
    <property type="entry name" value="Hypothetical protein af1432"/>
    <property type="match status" value="1"/>
</dbReference>
<dbReference type="RefSeq" id="WP_120978264.1">
    <property type="nucleotide sequence ID" value="NZ_RBZM01000007.1"/>
</dbReference>
<keyword evidence="1" id="KW-1133">Transmembrane helix</keyword>
<dbReference type="EMBL" id="RBZM01000007">
    <property type="protein sequence ID" value="RKP51565.1"/>
    <property type="molecule type" value="Genomic_DNA"/>
</dbReference>
<dbReference type="PANTHER" id="PTHR43155:SF2">
    <property type="entry name" value="CYCLIC DI-GMP PHOSPHODIESTERASE PA4108"/>
    <property type="match status" value="1"/>
</dbReference>
<proteinExistence type="predicted"/>
<reference evidence="4 5" key="1">
    <citation type="submission" date="2018-10" db="EMBL/GenBank/DDBJ databases">
        <title>Cohnella sp. M2MS4P-1, whole genome shotgun sequence.</title>
        <authorList>
            <person name="Tuo L."/>
        </authorList>
    </citation>
    <scope>NUCLEOTIDE SEQUENCE [LARGE SCALE GENOMIC DNA]</scope>
    <source>
        <strain evidence="4 5">M2MS4P-1</strain>
    </source>
</reference>
<protein>
    <submittedName>
        <fullName evidence="4">HD-GYP domain-containing protein</fullName>
    </submittedName>
</protein>
<feature type="domain" description="HD" evidence="2">
    <location>
        <begin position="128"/>
        <end position="252"/>
    </location>
</feature>
<accession>A0A494XLI4</accession>
<dbReference type="OrthoDB" id="9759601at2"/>
<dbReference type="InterPro" id="IPR006674">
    <property type="entry name" value="HD_domain"/>
</dbReference>
<dbReference type="InterPro" id="IPR003607">
    <property type="entry name" value="HD/PDEase_dom"/>
</dbReference>
<comment type="caution">
    <text evidence="4">The sequence shown here is derived from an EMBL/GenBank/DDBJ whole genome shotgun (WGS) entry which is preliminary data.</text>
</comment>
<gene>
    <name evidence="4" type="ORF">D7Z26_17415</name>
</gene>